<evidence type="ECO:0000259" key="1">
    <source>
        <dbReference type="Pfam" id="PF03235"/>
    </source>
</evidence>
<dbReference type="AlphaFoldDB" id="A0A250G0Y2"/>
<evidence type="ECO:0000313" key="2">
    <source>
        <dbReference type="EMBL" id="ATA90994.1"/>
    </source>
</evidence>
<evidence type="ECO:0000313" key="3">
    <source>
        <dbReference type="Proteomes" id="UP000243136"/>
    </source>
</evidence>
<proteinExistence type="predicted"/>
<sequence length="567" mass="66615">MAIWKTYRVADVITEIDEEKFVLPVIQRPLVWTEDKMELLFDTLLKGDSFGGVMTIEEEKDTKPLFNYRPFTKDGNFISSRQIDSLKQQQFFVIDGQQRLQTFYIGLKGSINGKVLYFDLFSDYNLEYEFKFEKDENKLPKISKENIDRKIPEHYWYPTKELLKRLKDTNDEDQVASEIISLESITDETKKMYITKNVKAFYKNIITAETLGISKVVINKSLPEIENRQRIVELFRRLNDGGTRLSSFDLVASILKGFSWEMEGFLKEILEKYQDIGLTQDNLIKLIFLLQDNHNKEMASIEATDAEFAIKNRERIKATIKALKDFLECSKTLDYYKEGNRSFIPLFFISYHLFHKDIDNNALMNYFNNYDTGNSDFPLMKCWLYHSLINGVFRSKGAGWIPYKTGIRKILEAIKTHKNEVFPIEELFQVYTNHPITFTRTYTSSNLDQLDSSFVYYLMYDRARTIRTNDVDHIMPKNILETNGIDSSKINSIKNFQLLDFGTNRGAKNSKPFKEWVDNQEFVKDKPAYVLLHLIPSDETLWIEDKFENFIETRAKLILSKLESYIN</sequence>
<dbReference type="RefSeq" id="WP_095916649.1">
    <property type="nucleotide sequence ID" value="NZ_CP022388.1"/>
</dbReference>
<name>A0A250G0Y2_9FLAO</name>
<protein>
    <recommendedName>
        <fullName evidence="1">GmrSD restriction endonucleases N-terminal domain-containing protein</fullName>
    </recommendedName>
</protein>
<dbReference type="PANTHER" id="PTHR37292">
    <property type="entry name" value="VNG6097C"/>
    <property type="match status" value="1"/>
</dbReference>
<accession>A0A250G0Y2</accession>
<organism evidence="2 3">
    <name type="scientific">Capnocytophaga canimorsus</name>
    <dbReference type="NCBI Taxonomy" id="28188"/>
    <lineage>
        <taxon>Bacteria</taxon>
        <taxon>Pseudomonadati</taxon>
        <taxon>Bacteroidota</taxon>
        <taxon>Flavobacteriia</taxon>
        <taxon>Flavobacteriales</taxon>
        <taxon>Flavobacteriaceae</taxon>
        <taxon>Capnocytophaga</taxon>
    </lineage>
</organism>
<dbReference type="Pfam" id="PF03235">
    <property type="entry name" value="GmrSD_N"/>
    <property type="match status" value="1"/>
</dbReference>
<feature type="domain" description="GmrSD restriction endonucleases N-terminal" evidence="1">
    <location>
        <begin position="11"/>
        <end position="255"/>
    </location>
</feature>
<dbReference type="InterPro" id="IPR004919">
    <property type="entry name" value="GmrSD_N"/>
</dbReference>
<dbReference type="EMBL" id="CP022388">
    <property type="protein sequence ID" value="ATA90994.1"/>
    <property type="molecule type" value="Genomic_DNA"/>
</dbReference>
<dbReference type="Proteomes" id="UP000243136">
    <property type="component" value="Chromosome"/>
</dbReference>
<reference evidence="3" key="1">
    <citation type="submission" date="2017-06" db="EMBL/GenBank/DDBJ databases">
        <title>Capnocytophaga spp. assemblies.</title>
        <authorList>
            <person name="Gulvik C.A."/>
        </authorList>
    </citation>
    <scope>NUCLEOTIDE SEQUENCE [LARGE SCALE GENOMIC DNA]</scope>
    <source>
        <strain evidence="3">H5594</strain>
    </source>
</reference>
<gene>
    <name evidence="2" type="ORF">CGC56_01695</name>
</gene>
<dbReference type="PANTHER" id="PTHR37292:SF2">
    <property type="entry name" value="DUF262 DOMAIN-CONTAINING PROTEIN"/>
    <property type="match status" value="1"/>
</dbReference>